<accession>A0A5B0L0I5</accession>
<evidence type="ECO:0000256" key="1">
    <source>
        <dbReference type="SAM" id="MobiDB-lite"/>
    </source>
</evidence>
<dbReference type="AlphaFoldDB" id="A0A5B0L0I5"/>
<reference evidence="3 4" key="1">
    <citation type="submission" date="2019-07" db="EMBL/GenBank/DDBJ databases">
        <title>Genome sequencing of the stress-tolerant strain Azospirillum brasilense Az19.</title>
        <authorList>
            <person name="Maroniche G.A."/>
            <person name="Garcia J.E."/>
            <person name="Pagnussat L."/>
            <person name="Amenta M."/>
            <person name="Creus C.M."/>
        </authorList>
    </citation>
    <scope>NUCLEOTIDE SEQUENCE [LARGE SCALE GENOMIC DNA]</scope>
    <source>
        <strain evidence="3 4">Az19</strain>
    </source>
</reference>
<organism evidence="3 4">
    <name type="scientific">Azospirillum argentinense</name>
    <dbReference type="NCBI Taxonomy" id="2970906"/>
    <lineage>
        <taxon>Bacteria</taxon>
        <taxon>Pseudomonadati</taxon>
        <taxon>Pseudomonadota</taxon>
        <taxon>Alphaproteobacteria</taxon>
        <taxon>Rhodospirillales</taxon>
        <taxon>Azospirillaceae</taxon>
        <taxon>Azospirillum</taxon>
    </lineage>
</organism>
<evidence type="ECO:0000313" key="3">
    <source>
        <dbReference type="EMBL" id="KAA1057835.1"/>
    </source>
</evidence>
<proteinExistence type="predicted"/>
<feature type="signal peptide" evidence="2">
    <location>
        <begin position="1"/>
        <end position="26"/>
    </location>
</feature>
<protein>
    <submittedName>
        <fullName evidence="3">Uncharacterized protein</fullName>
    </submittedName>
</protein>
<sequence length="186" mass="17717">MARHPIPQGLLLAAGLVLCGAAPALAQGSCAALVDRFAAENNLSASPPPVATPPGSSGSTAGDGALPDGGLGGSSGTTPDQLARSGGVVAPPASGDQAVIEPPRTGAPMPTAPAVRPDAAPNSGSSMESGSMGQAARNAQIESLVTAARSAAKDGNEQLCMESLDKARGLTRAAPGATGGTMGGGG</sequence>
<evidence type="ECO:0000313" key="4">
    <source>
        <dbReference type="Proteomes" id="UP000325333"/>
    </source>
</evidence>
<dbReference type="Proteomes" id="UP000325333">
    <property type="component" value="Unassembled WGS sequence"/>
</dbReference>
<comment type="caution">
    <text evidence="3">The sequence shown here is derived from an EMBL/GenBank/DDBJ whole genome shotgun (WGS) entry which is preliminary data.</text>
</comment>
<feature type="chain" id="PRO_5023082575" evidence="2">
    <location>
        <begin position="27"/>
        <end position="186"/>
    </location>
</feature>
<name>A0A5B0L0I5_9PROT</name>
<evidence type="ECO:0000256" key="2">
    <source>
        <dbReference type="SAM" id="SignalP"/>
    </source>
</evidence>
<dbReference type="RefSeq" id="WP_146041842.1">
    <property type="nucleotide sequence ID" value="NZ_JBDZDB010000001.1"/>
</dbReference>
<dbReference type="EMBL" id="VEWN01000001">
    <property type="protein sequence ID" value="KAA1057835.1"/>
    <property type="molecule type" value="Genomic_DNA"/>
</dbReference>
<feature type="region of interest" description="Disordered" evidence="1">
    <location>
        <begin position="44"/>
        <end position="138"/>
    </location>
</feature>
<keyword evidence="2" id="KW-0732">Signal</keyword>
<gene>
    <name evidence="3" type="ORF">FH063_000035</name>
</gene>
<feature type="compositionally biased region" description="Low complexity" evidence="1">
    <location>
        <begin position="123"/>
        <end position="133"/>
    </location>
</feature>